<dbReference type="Pfam" id="PF09579">
    <property type="entry name" value="Spore_YtfJ"/>
    <property type="match status" value="1"/>
</dbReference>
<feature type="transmembrane region" description="Helical" evidence="1">
    <location>
        <begin position="102"/>
        <end position="122"/>
    </location>
</feature>
<keyword evidence="1" id="KW-0472">Membrane</keyword>
<keyword evidence="1" id="KW-1133">Transmembrane helix</keyword>
<organism evidence="2">
    <name type="scientific">Sporolactobacillus sp. Y61</name>
    <dbReference type="NCBI Taxonomy" id="3160863"/>
    <lineage>
        <taxon>Bacteria</taxon>
        <taxon>Bacillati</taxon>
        <taxon>Bacillota</taxon>
        <taxon>Bacilli</taxon>
        <taxon>Bacillales</taxon>
        <taxon>Sporolactobacillaceae</taxon>
        <taxon>Sporolactobacillus</taxon>
    </lineage>
</organism>
<gene>
    <name evidence="2" type="ORF">ABNN70_01980</name>
</gene>
<dbReference type="InterPro" id="IPR014229">
    <property type="entry name" value="Spore_YtfJ"/>
</dbReference>
<dbReference type="AlphaFoldDB" id="A0AAU8IGK3"/>
<accession>A0AAU8IGK3</accession>
<sequence>MEKVQDRQSDKQVTGSFTDRLLNTVKGENVTAVFGEPVQLDDKKVIPVARVRVTGGGGGGLYGEQDTAPDRASGGGGGGYLSVRPFGVYEISRQGTRFKPAYNLNALVLIFSVFTLGMVFLLRKFLK</sequence>
<evidence type="ECO:0000313" key="2">
    <source>
        <dbReference type="EMBL" id="XCJ17326.1"/>
    </source>
</evidence>
<name>A0AAU8IGK3_9BACL</name>
<reference evidence="2" key="1">
    <citation type="submission" date="2024-06" db="EMBL/GenBank/DDBJ databases">
        <authorList>
            <person name="Fan A."/>
            <person name="Zhang F.Y."/>
            <person name="Zhang L."/>
        </authorList>
    </citation>
    <scope>NUCLEOTIDE SEQUENCE</scope>
    <source>
        <strain evidence="2">Y61</strain>
    </source>
</reference>
<proteinExistence type="predicted"/>
<dbReference type="EMBL" id="CP159510">
    <property type="protein sequence ID" value="XCJ17326.1"/>
    <property type="molecule type" value="Genomic_DNA"/>
</dbReference>
<protein>
    <submittedName>
        <fullName evidence="2">Spore germination protein GerW family protein</fullName>
    </submittedName>
</protein>
<dbReference type="RefSeq" id="WP_353948587.1">
    <property type="nucleotide sequence ID" value="NZ_CP159510.1"/>
</dbReference>
<evidence type="ECO:0000256" key="1">
    <source>
        <dbReference type="SAM" id="Phobius"/>
    </source>
</evidence>
<keyword evidence="1" id="KW-0812">Transmembrane</keyword>